<proteinExistence type="predicted"/>
<feature type="compositionally biased region" description="Polar residues" evidence="1">
    <location>
        <begin position="16"/>
        <end position="44"/>
    </location>
</feature>
<keyword evidence="3" id="KW-1185">Reference proteome</keyword>
<name>A0A0E0NUJ5_ORYRU</name>
<dbReference type="EnsemblPlants" id="ORUFI03G16670.4">
    <property type="protein sequence ID" value="ORUFI03G16670.4"/>
    <property type="gene ID" value="ORUFI03G16670"/>
</dbReference>
<dbReference type="AlphaFoldDB" id="A0A0E0NUJ5"/>
<dbReference type="Proteomes" id="UP000008022">
    <property type="component" value="Unassembled WGS sequence"/>
</dbReference>
<dbReference type="HOGENOM" id="CLU_2642408_0_0_1"/>
<evidence type="ECO:0000313" key="2">
    <source>
        <dbReference type="EnsemblPlants" id="ORUFI03G16670.4"/>
    </source>
</evidence>
<sequence>MDRPPHRPTPAHAQTPRPSVSRLTSSSPPHSKLGSTSPLHQWQGTRRRGAGGERRPPPLDPGFEVDEELLLWWEVVV</sequence>
<accession>A0A0E0NUJ5</accession>
<dbReference type="Gramene" id="ORUFI03G16670.4">
    <property type="protein sequence ID" value="ORUFI03G16670.4"/>
    <property type="gene ID" value="ORUFI03G16670"/>
</dbReference>
<protein>
    <submittedName>
        <fullName evidence="2">Uncharacterized protein</fullName>
    </submittedName>
</protein>
<evidence type="ECO:0000313" key="3">
    <source>
        <dbReference type="Proteomes" id="UP000008022"/>
    </source>
</evidence>
<evidence type="ECO:0000256" key="1">
    <source>
        <dbReference type="SAM" id="MobiDB-lite"/>
    </source>
</evidence>
<reference evidence="2" key="2">
    <citation type="submission" date="2015-06" db="UniProtKB">
        <authorList>
            <consortium name="EnsemblPlants"/>
        </authorList>
    </citation>
    <scope>IDENTIFICATION</scope>
</reference>
<feature type="region of interest" description="Disordered" evidence="1">
    <location>
        <begin position="1"/>
        <end position="63"/>
    </location>
</feature>
<organism evidence="2 3">
    <name type="scientific">Oryza rufipogon</name>
    <name type="common">Brownbeard rice</name>
    <name type="synonym">Asian wild rice</name>
    <dbReference type="NCBI Taxonomy" id="4529"/>
    <lineage>
        <taxon>Eukaryota</taxon>
        <taxon>Viridiplantae</taxon>
        <taxon>Streptophyta</taxon>
        <taxon>Embryophyta</taxon>
        <taxon>Tracheophyta</taxon>
        <taxon>Spermatophyta</taxon>
        <taxon>Magnoliopsida</taxon>
        <taxon>Liliopsida</taxon>
        <taxon>Poales</taxon>
        <taxon>Poaceae</taxon>
        <taxon>BOP clade</taxon>
        <taxon>Oryzoideae</taxon>
        <taxon>Oryzeae</taxon>
        <taxon>Oryzinae</taxon>
        <taxon>Oryza</taxon>
    </lineage>
</organism>
<reference evidence="3" key="1">
    <citation type="submission" date="2013-06" db="EMBL/GenBank/DDBJ databases">
        <authorList>
            <person name="Zhao Q."/>
        </authorList>
    </citation>
    <scope>NUCLEOTIDE SEQUENCE</scope>
    <source>
        <strain evidence="3">cv. W1943</strain>
    </source>
</reference>